<proteinExistence type="predicted"/>
<protein>
    <submittedName>
        <fullName evidence="1">Uncharacterized protein</fullName>
    </submittedName>
</protein>
<dbReference type="Proteomes" id="UP001163828">
    <property type="component" value="Unassembled WGS sequence"/>
</dbReference>
<dbReference type="EMBL" id="MU791643">
    <property type="protein sequence ID" value="KAJ3990689.1"/>
    <property type="molecule type" value="Genomic_DNA"/>
</dbReference>
<evidence type="ECO:0000313" key="1">
    <source>
        <dbReference type="EMBL" id="KAJ3990689.1"/>
    </source>
</evidence>
<feature type="non-terminal residue" evidence="1">
    <location>
        <position position="1"/>
    </location>
</feature>
<feature type="non-terminal residue" evidence="1">
    <location>
        <position position="60"/>
    </location>
</feature>
<organism evidence="1 2">
    <name type="scientific">Lentinula boryana</name>
    <dbReference type="NCBI Taxonomy" id="40481"/>
    <lineage>
        <taxon>Eukaryota</taxon>
        <taxon>Fungi</taxon>
        <taxon>Dikarya</taxon>
        <taxon>Basidiomycota</taxon>
        <taxon>Agaricomycotina</taxon>
        <taxon>Agaricomycetes</taxon>
        <taxon>Agaricomycetidae</taxon>
        <taxon>Agaricales</taxon>
        <taxon>Marasmiineae</taxon>
        <taxon>Omphalotaceae</taxon>
        <taxon>Lentinula</taxon>
    </lineage>
</organism>
<name>A0ABQ8PYF3_9AGAR</name>
<keyword evidence="2" id="KW-1185">Reference proteome</keyword>
<gene>
    <name evidence="1" type="ORF">F5050DRAFT_1536151</name>
</gene>
<evidence type="ECO:0000313" key="2">
    <source>
        <dbReference type="Proteomes" id="UP001163828"/>
    </source>
</evidence>
<comment type="caution">
    <text evidence="1">The sequence shown here is derived from an EMBL/GenBank/DDBJ whole genome shotgun (WGS) entry which is preliminary data.</text>
</comment>
<reference evidence="1" key="1">
    <citation type="submission" date="2022-08" db="EMBL/GenBank/DDBJ databases">
        <authorList>
            <consortium name="DOE Joint Genome Institute"/>
            <person name="Min B."/>
            <person name="Riley R."/>
            <person name="Sierra-Patev S."/>
            <person name="Naranjo-Ortiz M."/>
            <person name="Looney B."/>
            <person name="Konkel Z."/>
            <person name="Slot J.C."/>
            <person name="Sakamoto Y."/>
            <person name="Steenwyk J.L."/>
            <person name="Rokas A."/>
            <person name="Carro J."/>
            <person name="Camarero S."/>
            <person name="Ferreira P."/>
            <person name="Molpeceres G."/>
            <person name="Ruiz-Duenas F.J."/>
            <person name="Serrano A."/>
            <person name="Henrissat B."/>
            <person name="Drula E."/>
            <person name="Hughes K.W."/>
            <person name="Mata J.L."/>
            <person name="Ishikawa N.K."/>
            <person name="Vargas-Isla R."/>
            <person name="Ushijima S."/>
            <person name="Smith C.A."/>
            <person name="Ahrendt S."/>
            <person name="Andreopoulos W."/>
            <person name="He G."/>
            <person name="Labutti K."/>
            <person name="Lipzen A."/>
            <person name="Ng V."/>
            <person name="Sandor L."/>
            <person name="Barry K."/>
            <person name="Martinez A.T."/>
            <person name="Xiao Y."/>
            <person name="Gibbons J.G."/>
            <person name="Terashima K."/>
            <person name="Hibbett D.S."/>
            <person name="Grigoriev I.V."/>
        </authorList>
    </citation>
    <scope>NUCLEOTIDE SEQUENCE</scope>
    <source>
        <strain evidence="1">TFB10827</strain>
    </source>
</reference>
<sequence>DVQANVDIFPMNDTSPVKPFTSFVLNINVETIAHRDKGDNFLCIVLDLGEHTGGELCLQE</sequence>
<accession>A0ABQ8PYF3</accession>